<evidence type="ECO:0000313" key="9">
    <source>
        <dbReference type="EMBL" id="KZV38123.1"/>
    </source>
</evidence>
<evidence type="ECO:0000256" key="6">
    <source>
        <dbReference type="ARBA" id="ARBA00023034"/>
    </source>
</evidence>
<name>A0A2Z7BU78_9LAMI</name>
<evidence type="ECO:0000256" key="8">
    <source>
        <dbReference type="SAM" id="Phobius"/>
    </source>
</evidence>
<dbReference type="PANTHER" id="PTHR32044:SF17">
    <property type="entry name" value="GLUCOMANNAN 4-BETA-MANNOSYLTRANSFERASE 2"/>
    <property type="match status" value="1"/>
</dbReference>
<dbReference type="EMBL" id="KV002116">
    <property type="protein sequence ID" value="KZV38123.1"/>
    <property type="molecule type" value="Genomic_DNA"/>
</dbReference>
<feature type="transmembrane region" description="Helical" evidence="8">
    <location>
        <begin position="41"/>
        <end position="73"/>
    </location>
</feature>
<sequence length="127" mass="14682">MVGVNATSIVLEWVLGSTQGDISGKIGQILWLIRLYFVVPLLRICLYFCLFLSLLLSLEWIHLMIVSVIVKLFRKKADKRYKFEEIKDDLEGGSEAFPLVLVQIPIANEVEVCFFFFLILHLLILFF</sequence>
<evidence type="ECO:0000256" key="1">
    <source>
        <dbReference type="ARBA" id="ARBA00004394"/>
    </source>
</evidence>
<dbReference type="GO" id="GO:0051753">
    <property type="term" value="F:mannan synthase activity"/>
    <property type="evidence" value="ECO:0007669"/>
    <property type="project" value="TreeGrafter"/>
</dbReference>
<accession>A0A2Z7BU78</accession>
<keyword evidence="2 9" id="KW-0328">Glycosyltransferase</keyword>
<evidence type="ECO:0000256" key="3">
    <source>
        <dbReference type="ARBA" id="ARBA00022679"/>
    </source>
</evidence>
<comment type="subcellular location">
    <subcellularLocation>
        <location evidence="1">Golgi apparatus membrane</location>
    </subcellularLocation>
</comment>
<feature type="transmembrane region" description="Helical" evidence="8">
    <location>
        <begin position="106"/>
        <end position="126"/>
    </location>
</feature>
<organism evidence="9 10">
    <name type="scientific">Dorcoceras hygrometricum</name>
    <dbReference type="NCBI Taxonomy" id="472368"/>
    <lineage>
        <taxon>Eukaryota</taxon>
        <taxon>Viridiplantae</taxon>
        <taxon>Streptophyta</taxon>
        <taxon>Embryophyta</taxon>
        <taxon>Tracheophyta</taxon>
        <taxon>Spermatophyta</taxon>
        <taxon>Magnoliopsida</taxon>
        <taxon>eudicotyledons</taxon>
        <taxon>Gunneridae</taxon>
        <taxon>Pentapetalae</taxon>
        <taxon>asterids</taxon>
        <taxon>lamiids</taxon>
        <taxon>Lamiales</taxon>
        <taxon>Gesneriaceae</taxon>
        <taxon>Didymocarpoideae</taxon>
        <taxon>Trichosporeae</taxon>
        <taxon>Loxocarpinae</taxon>
        <taxon>Dorcoceras</taxon>
    </lineage>
</organism>
<keyword evidence="10" id="KW-1185">Reference proteome</keyword>
<proteinExistence type="predicted"/>
<dbReference type="GO" id="GO:0000139">
    <property type="term" value="C:Golgi membrane"/>
    <property type="evidence" value="ECO:0007669"/>
    <property type="project" value="UniProtKB-SubCell"/>
</dbReference>
<keyword evidence="3 9" id="KW-0808">Transferase</keyword>
<evidence type="ECO:0000313" key="10">
    <source>
        <dbReference type="Proteomes" id="UP000250235"/>
    </source>
</evidence>
<keyword evidence="7 8" id="KW-0472">Membrane</keyword>
<keyword evidence="5 8" id="KW-1133">Transmembrane helix</keyword>
<keyword evidence="4 8" id="KW-0812">Transmembrane</keyword>
<keyword evidence="6" id="KW-0333">Golgi apparatus</keyword>
<evidence type="ECO:0000256" key="7">
    <source>
        <dbReference type="ARBA" id="ARBA00023136"/>
    </source>
</evidence>
<dbReference type="PANTHER" id="PTHR32044">
    <property type="entry name" value="GLUCOMANNAN 4-BETA-MANNOSYLTRANSFERASE 9"/>
    <property type="match status" value="1"/>
</dbReference>
<dbReference type="AlphaFoldDB" id="A0A2Z7BU78"/>
<protein>
    <submittedName>
        <fullName evidence="9">Glucomannan 4-beta-mannosyltransferase 2-like</fullName>
    </submittedName>
</protein>
<reference evidence="9 10" key="1">
    <citation type="journal article" date="2015" name="Proc. Natl. Acad. Sci. U.S.A.">
        <title>The resurrection genome of Boea hygrometrica: A blueprint for survival of dehydration.</title>
        <authorList>
            <person name="Xiao L."/>
            <person name="Yang G."/>
            <person name="Zhang L."/>
            <person name="Yang X."/>
            <person name="Zhao S."/>
            <person name="Ji Z."/>
            <person name="Zhou Q."/>
            <person name="Hu M."/>
            <person name="Wang Y."/>
            <person name="Chen M."/>
            <person name="Xu Y."/>
            <person name="Jin H."/>
            <person name="Xiao X."/>
            <person name="Hu G."/>
            <person name="Bao F."/>
            <person name="Hu Y."/>
            <person name="Wan P."/>
            <person name="Li L."/>
            <person name="Deng X."/>
            <person name="Kuang T."/>
            <person name="Xiang C."/>
            <person name="Zhu J.K."/>
            <person name="Oliver M.J."/>
            <person name="He Y."/>
        </authorList>
    </citation>
    <scope>NUCLEOTIDE SEQUENCE [LARGE SCALE GENOMIC DNA]</scope>
    <source>
        <strain evidence="10">cv. XS01</strain>
    </source>
</reference>
<evidence type="ECO:0000256" key="5">
    <source>
        <dbReference type="ARBA" id="ARBA00022989"/>
    </source>
</evidence>
<dbReference type="OrthoDB" id="1113526at2759"/>
<evidence type="ECO:0000256" key="2">
    <source>
        <dbReference type="ARBA" id="ARBA00022676"/>
    </source>
</evidence>
<evidence type="ECO:0000256" key="4">
    <source>
        <dbReference type="ARBA" id="ARBA00022692"/>
    </source>
</evidence>
<gene>
    <name evidence="9" type="ORF">F511_42524</name>
</gene>
<dbReference type="Proteomes" id="UP000250235">
    <property type="component" value="Unassembled WGS sequence"/>
</dbReference>